<organism evidence="7 8">
    <name type="scientific">Parvibaculum sedimenti</name>
    <dbReference type="NCBI Taxonomy" id="2608632"/>
    <lineage>
        <taxon>Bacteria</taxon>
        <taxon>Pseudomonadati</taxon>
        <taxon>Pseudomonadota</taxon>
        <taxon>Alphaproteobacteria</taxon>
        <taxon>Hyphomicrobiales</taxon>
        <taxon>Parvibaculaceae</taxon>
        <taxon>Parvibaculum</taxon>
    </lineage>
</organism>
<feature type="domain" description="Thioredoxin" evidence="6">
    <location>
        <begin position="66"/>
        <end position="208"/>
    </location>
</feature>
<dbReference type="Gene3D" id="3.40.30.10">
    <property type="entry name" value="Glutaredoxin"/>
    <property type="match status" value="1"/>
</dbReference>
<dbReference type="CDD" id="cd02966">
    <property type="entry name" value="TlpA_like_family"/>
    <property type="match status" value="1"/>
</dbReference>
<reference evidence="7 8" key="1">
    <citation type="submission" date="2019-09" db="EMBL/GenBank/DDBJ databases">
        <title>Parvibaculum sedimenti sp. nov., isolated from sediment.</title>
        <authorList>
            <person name="Wang Y."/>
        </authorList>
    </citation>
    <scope>NUCLEOTIDE SEQUENCE [LARGE SCALE GENOMIC DNA]</scope>
    <source>
        <strain evidence="7 8">HXT-9</strain>
    </source>
</reference>
<dbReference type="GO" id="GO:0017004">
    <property type="term" value="P:cytochrome complex assembly"/>
    <property type="evidence" value="ECO:0007669"/>
    <property type="project" value="UniProtKB-KW"/>
</dbReference>
<keyword evidence="4" id="KW-0676">Redox-active center</keyword>
<gene>
    <name evidence="7" type="ORF">F2P47_15190</name>
</gene>
<dbReference type="SUPFAM" id="SSF52833">
    <property type="entry name" value="Thioredoxin-like"/>
    <property type="match status" value="1"/>
</dbReference>
<dbReference type="InterPro" id="IPR013766">
    <property type="entry name" value="Thioredoxin_domain"/>
</dbReference>
<accession>A0A6N6VJV4</accession>
<sequence length="213" mass="22342">MLRFSSKTILIIAAAVIIVVAAVYLIVGPLGNGTGGTGSSEAPAGGGEAAVLAPYATGDMENFKPEAQAKPVPDLAFKDGESKDVRLSDFKGKLILLNLWATWCVPCREEMPALNRLQAAMGSGKFQVLALSVDKDGHDLAKAFLAEVKADHIALYNDPTSRASFAMKAFGLPTTVLVSPDGKEIGRLVGPAHWDGPEAQALIGATLKAYPPR</sequence>
<dbReference type="EMBL" id="WESC01000016">
    <property type="protein sequence ID" value="KAB7738783.1"/>
    <property type="molecule type" value="Genomic_DNA"/>
</dbReference>
<proteinExistence type="predicted"/>
<dbReference type="InterPro" id="IPR017937">
    <property type="entry name" value="Thioredoxin_CS"/>
</dbReference>
<keyword evidence="5" id="KW-1133">Transmembrane helix</keyword>
<evidence type="ECO:0000313" key="7">
    <source>
        <dbReference type="EMBL" id="KAB7738783.1"/>
    </source>
</evidence>
<dbReference type="PANTHER" id="PTHR42852:SF6">
    <property type="entry name" value="THIOL:DISULFIDE INTERCHANGE PROTEIN DSBE"/>
    <property type="match status" value="1"/>
</dbReference>
<keyword evidence="3" id="KW-1015">Disulfide bond</keyword>
<keyword evidence="5" id="KW-0472">Membrane</keyword>
<dbReference type="Proteomes" id="UP000468901">
    <property type="component" value="Unassembled WGS sequence"/>
</dbReference>
<evidence type="ECO:0000313" key="8">
    <source>
        <dbReference type="Proteomes" id="UP000468901"/>
    </source>
</evidence>
<dbReference type="InterPro" id="IPR000866">
    <property type="entry name" value="AhpC/TSA"/>
</dbReference>
<evidence type="ECO:0000256" key="2">
    <source>
        <dbReference type="ARBA" id="ARBA00022748"/>
    </source>
</evidence>
<comment type="subcellular location">
    <subcellularLocation>
        <location evidence="1">Cell envelope</location>
    </subcellularLocation>
</comment>
<dbReference type="GO" id="GO:0030313">
    <property type="term" value="C:cell envelope"/>
    <property type="evidence" value="ECO:0007669"/>
    <property type="project" value="UniProtKB-SubCell"/>
</dbReference>
<comment type="caution">
    <text evidence="7">The sequence shown here is derived from an EMBL/GenBank/DDBJ whole genome shotgun (WGS) entry which is preliminary data.</text>
</comment>
<evidence type="ECO:0000256" key="3">
    <source>
        <dbReference type="ARBA" id="ARBA00023157"/>
    </source>
</evidence>
<evidence type="ECO:0000256" key="5">
    <source>
        <dbReference type="SAM" id="Phobius"/>
    </source>
</evidence>
<dbReference type="PROSITE" id="PS00194">
    <property type="entry name" value="THIOREDOXIN_1"/>
    <property type="match status" value="1"/>
</dbReference>
<evidence type="ECO:0000256" key="1">
    <source>
        <dbReference type="ARBA" id="ARBA00004196"/>
    </source>
</evidence>
<dbReference type="PROSITE" id="PS51352">
    <property type="entry name" value="THIOREDOXIN_2"/>
    <property type="match status" value="1"/>
</dbReference>
<dbReference type="InterPro" id="IPR036249">
    <property type="entry name" value="Thioredoxin-like_sf"/>
</dbReference>
<dbReference type="InterPro" id="IPR050553">
    <property type="entry name" value="Thioredoxin_ResA/DsbE_sf"/>
</dbReference>
<keyword evidence="5" id="KW-0812">Transmembrane</keyword>
<dbReference type="PANTHER" id="PTHR42852">
    <property type="entry name" value="THIOL:DISULFIDE INTERCHANGE PROTEIN DSBE"/>
    <property type="match status" value="1"/>
</dbReference>
<protein>
    <submittedName>
        <fullName evidence="7">Redoxin family protein</fullName>
    </submittedName>
</protein>
<dbReference type="RefSeq" id="WP_152217235.1">
    <property type="nucleotide sequence ID" value="NZ_JBAQYD010000250.1"/>
</dbReference>
<dbReference type="AlphaFoldDB" id="A0A6N6VJV4"/>
<evidence type="ECO:0000259" key="6">
    <source>
        <dbReference type="PROSITE" id="PS51352"/>
    </source>
</evidence>
<keyword evidence="2" id="KW-0201">Cytochrome c-type biogenesis</keyword>
<dbReference type="Pfam" id="PF00578">
    <property type="entry name" value="AhpC-TSA"/>
    <property type="match status" value="1"/>
</dbReference>
<feature type="transmembrane region" description="Helical" evidence="5">
    <location>
        <begin position="9"/>
        <end position="27"/>
    </location>
</feature>
<name>A0A6N6VJV4_9HYPH</name>
<dbReference type="GO" id="GO:0015036">
    <property type="term" value="F:disulfide oxidoreductase activity"/>
    <property type="evidence" value="ECO:0007669"/>
    <property type="project" value="UniProtKB-ARBA"/>
</dbReference>
<dbReference type="GO" id="GO:0016209">
    <property type="term" value="F:antioxidant activity"/>
    <property type="evidence" value="ECO:0007669"/>
    <property type="project" value="InterPro"/>
</dbReference>
<keyword evidence="8" id="KW-1185">Reference proteome</keyword>
<evidence type="ECO:0000256" key="4">
    <source>
        <dbReference type="ARBA" id="ARBA00023284"/>
    </source>
</evidence>